<sequence length="59" mass="6660">MVSYFGAFLLLTAFYLLAWDWSGGPIFEFLANISYPLYACHGAFGMRTMIDQGQGWPES</sequence>
<reference evidence="1 2" key="1">
    <citation type="submission" date="2016-10" db="EMBL/GenBank/DDBJ databases">
        <title>Comparative genome analysis of multiple Pseudomonas spp. focuses on biocontrol and plant growth promoting traits.</title>
        <authorList>
            <person name="Tao X.-Y."/>
            <person name="Taylor C.G."/>
        </authorList>
    </citation>
    <scope>NUCLEOTIDE SEQUENCE [LARGE SCALE GENOMIC DNA]</scope>
    <source>
        <strain evidence="1 2">48H11</strain>
    </source>
</reference>
<dbReference type="EMBL" id="MOBJ01000009">
    <property type="protein sequence ID" value="RON08702.1"/>
    <property type="molecule type" value="Genomic_DNA"/>
</dbReference>
<evidence type="ECO:0000313" key="2">
    <source>
        <dbReference type="Proteomes" id="UP000286071"/>
    </source>
</evidence>
<dbReference type="Proteomes" id="UP000286071">
    <property type="component" value="Unassembled WGS sequence"/>
</dbReference>
<comment type="caution">
    <text evidence="1">The sequence shown here is derived from an EMBL/GenBank/DDBJ whole genome shotgun (WGS) entry which is preliminary data.</text>
</comment>
<protein>
    <submittedName>
        <fullName evidence="1">Uncharacterized protein</fullName>
    </submittedName>
</protein>
<accession>A0A423H667</accession>
<gene>
    <name evidence="1" type="ORF">BK659_15120</name>
</gene>
<dbReference type="AlphaFoldDB" id="A0A423H667"/>
<organism evidence="1 2">
    <name type="scientific">Pseudomonas brassicacearum</name>
    <dbReference type="NCBI Taxonomy" id="930166"/>
    <lineage>
        <taxon>Bacteria</taxon>
        <taxon>Pseudomonadati</taxon>
        <taxon>Pseudomonadota</taxon>
        <taxon>Gammaproteobacteria</taxon>
        <taxon>Pseudomonadales</taxon>
        <taxon>Pseudomonadaceae</taxon>
        <taxon>Pseudomonas</taxon>
    </lineage>
</organism>
<evidence type="ECO:0000313" key="1">
    <source>
        <dbReference type="EMBL" id="RON08702.1"/>
    </source>
</evidence>
<name>A0A423H667_9PSED</name>
<proteinExistence type="predicted"/>